<name>A0A6G0VSV8_APHCR</name>
<evidence type="ECO:0000313" key="2">
    <source>
        <dbReference type="Proteomes" id="UP000478052"/>
    </source>
</evidence>
<comment type="caution">
    <text evidence="1">The sequence shown here is derived from an EMBL/GenBank/DDBJ whole genome shotgun (WGS) entry which is preliminary data.</text>
</comment>
<dbReference type="AlphaFoldDB" id="A0A6G0VSV8"/>
<feature type="non-terminal residue" evidence="1">
    <location>
        <position position="1"/>
    </location>
</feature>
<evidence type="ECO:0000313" key="1">
    <source>
        <dbReference type="EMBL" id="KAF0707268.1"/>
    </source>
</evidence>
<reference evidence="1 2" key="1">
    <citation type="submission" date="2019-08" db="EMBL/GenBank/DDBJ databases">
        <title>Whole genome of Aphis craccivora.</title>
        <authorList>
            <person name="Voronova N.V."/>
            <person name="Shulinski R.S."/>
            <person name="Bandarenka Y.V."/>
            <person name="Zhorov D.G."/>
            <person name="Warner D."/>
        </authorList>
    </citation>
    <scope>NUCLEOTIDE SEQUENCE [LARGE SCALE GENOMIC DNA]</scope>
    <source>
        <strain evidence="1">180601</strain>
        <tissue evidence="1">Whole Body</tissue>
    </source>
</reference>
<sequence>SPGDWALIVKSDSTPRVLATSDINTVADKSKENRRAFAAGDQVFVKAHPLSKADQGFHAGFAAKWTGPVTLKEKLGKGVFWTDQNPPRKVHVSSLKPVHTK</sequence>
<dbReference type="OrthoDB" id="6603848at2759"/>
<dbReference type="Proteomes" id="UP000478052">
    <property type="component" value="Unassembled WGS sequence"/>
</dbReference>
<organism evidence="1 2">
    <name type="scientific">Aphis craccivora</name>
    <name type="common">Cowpea aphid</name>
    <dbReference type="NCBI Taxonomy" id="307492"/>
    <lineage>
        <taxon>Eukaryota</taxon>
        <taxon>Metazoa</taxon>
        <taxon>Ecdysozoa</taxon>
        <taxon>Arthropoda</taxon>
        <taxon>Hexapoda</taxon>
        <taxon>Insecta</taxon>
        <taxon>Pterygota</taxon>
        <taxon>Neoptera</taxon>
        <taxon>Paraneoptera</taxon>
        <taxon>Hemiptera</taxon>
        <taxon>Sternorrhyncha</taxon>
        <taxon>Aphidomorpha</taxon>
        <taxon>Aphidoidea</taxon>
        <taxon>Aphididae</taxon>
        <taxon>Aphidini</taxon>
        <taxon>Aphis</taxon>
        <taxon>Aphis</taxon>
    </lineage>
</organism>
<dbReference type="EMBL" id="VUJU01012607">
    <property type="protein sequence ID" value="KAF0707268.1"/>
    <property type="molecule type" value="Genomic_DNA"/>
</dbReference>
<keyword evidence="2" id="KW-1185">Reference proteome</keyword>
<accession>A0A6G0VSV8</accession>
<protein>
    <submittedName>
        <fullName evidence="1">Uncharacterized protein</fullName>
    </submittedName>
</protein>
<gene>
    <name evidence="1" type="ORF">FWK35_00036466</name>
</gene>
<proteinExistence type="predicted"/>